<gene>
    <name evidence="2" type="ORF">BJ992_004452</name>
</gene>
<evidence type="ECO:0008006" key="4">
    <source>
        <dbReference type="Google" id="ProtNLM"/>
    </source>
</evidence>
<dbReference type="RefSeq" id="WP_184984018.1">
    <property type="nucleotide sequence ID" value="NZ_BAAALO010000072.1"/>
</dbReference>
<dbReference type="AlphaFoldDB" id="A0A7X0IH19"/>
<dbReference type="EMBL" id="JACHIU010000001">
    <property type="protein sequence ID" value="MBB6475021.1"/>
    <property type="molecule type" value="Genomic_DNA"/>
</dbReference>
<keyword evidence="1" id="KW-0732">Signal</keyword>
<keyword evidence="3" id="KW-1185">Reference proteome</keyword>
<organism evidence="2 3">
    <name type="scientific">Sphaerisporangium rubeum</name>
    <dbReference type="NCBI Taxonomy" id="321317"/>
    <lineage>
        <taxon>Bacteria</taxon>
        <taxon>Bacillati</taxon>
        <taxon>Actinomycetota</taxon>
        <taxon>Actinomycetes</taxon>
        <taxon>Streptosporangiales</taxon>
        <taxon>Streptosporangiaceae</taxon>
        <taxon>Sphaerisporangium</taxon>
    </lineage>
</organism>
<sequence length="119" mass="12528">MSARRLTQALTAALITGAAVLTVTPANAMAPDDCAPGKICAWSEMFYRGKMAVLPAGAGCVNTEFPVYSMYNTYGTPGIPAVALMYTGRNCTGTLLFNVGPKERYPAFPAPALSAMLAW</sequence>
<evidence type="ECO:0000256" key="1">
    <source>
        <dbReference type="SAM" id="SignalP"/>
    </source>
</evidence>
<proteinExistence type="predicted"/>
<name>A0A7X0IH19_9ACTN</name>
<feature type="signal peptide" evidence="1">
    <location>
        <begin position="1"/>
        <end position="28"/>
    </location>
</feature>
<reference evidence="2 3" key="1">
    <citation type="submission" date="2020-08" db="EMBL/GenBank/DDBJ databases">
        <title>Sequencing the genomes of 1000 actinobacteria strains.</title>
        <authorList>
            <person name="Klenk H.-P."/>
        </authorList>
    </citation>
    <scope>NUCLEOTIDE SEQUENCE [LARGE SCALE GENOMIC DNA]</scope>
    <source>
        <strain evidence="2 3">DSM 44936</strain>
    </source>
</reference>
<comment type="caution">
    <text evidence="2">The sequence shown here is derived from an EMBL/GenBank/DDBJ whole genome shotgun (WGS) entry which is preliminary data.</text>
</comment>
<evidence type="ECO:0000313" key="3">
    <source>
        <dbReference type="Proteomes" id="UP000555564"/>
    </source>
</evidence>
<evidence type="ECO:0000313" key="2">
    <source>
        <dbReference type="EMBL" id="MBB6475021.1"/>
    </source>
</evidence>
<accession>A0A7X0IH19</accession>
<feature type="chain" id="PRO_5030821244" description="Peptidase inhibitor family I36" evidence="1">
    <location>
        <begin position="29"/>
        <end position="119"/>
    </location>
</feature>
<dbReference type="Proteomes" id="UP000555564">
    <property type="component" value="Unassembled WGS sequence"/>
</dbReference>
<protein>
    <recommendedName>
        <fullName evidence="4">Peptidase inhibitor family I36</fullName>
    </recommendedName>
</protein>
<dbReference type="Pfam" id="PF03995">
    <property type="entry name" value="Inhibitor_I36"/>
    <property type="match status" value="1"/>
</dbReference>